<name>A0A6J0URS7_9SAUR</name>
<comment type="similarity">
    <text evidence="2">Belongs to the intercrine alpha (chemokine CxC) family.</text>
</comment>
<evidence type="ECO:0000256" key="3">
    <source>
        <dbReference type="ARBA" id="ARBA00022514"/>
    </source>
</evidence>
<dbReference type="SMART" id="SM00199">
    <property type="entry name" value="SCY"/>
    <property type="match status" value="1"/>
</dbReference>
<evidence type="ECO:0000259" key="6">
    <source>
        <dbReference type="SMART" id="SM00199"/>
    </source>
</evidence>
<dbReference type="Gene3D" id="2.40.50.40">
    <property type="match status" value="1"/>
</dbReference>
<dbReference type="Pfam" id="PF00048">
    <property type="entry name" value="IL8"/>
    <property type="match status" value="1"/>
</dbReference>
<keyword evidence="4" id="KW-0964">Secreted</keyword>
<dbReference type="GO" id="GO:0008009">
    <property type="term" value="F:chemokine activity"/>
    <property type="evidence" value="ECO:0007669"/>
    <property type="project" value="InterPro"/>
</dbReference>
<dbReference type="GO" id="GO:0006955">
    <property type="term" value="P:immune response"/>
    <property type="evidence" value="ECO:0007669"/>
    <property type="project" value="InterPro"/>
</dbReference>
<dbReference type="GO" id="GO:0006952">
    <property type="term" value="P:defense response"/>
    <property type="evidence" value="ECO:0007669"/>
    <property type="project" value="InterPro"/>
</dbReference>
<keyword evidence="5" id="KW-0732">Signal</keyword>
<dbReference type="PANTHER" id="PTHR12015">
    <property type="entry name" value="SMALL INDUCIBLE CYTOKINE A"/>
    <property type="match status" value="1"/>
</dbReference>
<dbReference type="GeneID" id="110085242"/>
<proteinExistence type="inferred from homology"/>
<dbReference type="InterPro" id="IPR039809">
    <property type="entry name" value="Chemokine_b/g/d"/>
</dbReference>
<dbReference type="OrthoDB" id="9948647at2759"/>
<dbReference type="KEGG" id="pvt:110085242"/>
<dbReference type="PANTHER" id="PTHR12015:SF198">
    <property type="entry name" value="PLATELET BASIC PROTEIN"/>
    <property type="match status" value="1"/>
</dbReference>
<feature type="domain" description="Chemokine interleukin-8-like" evidence="6">
    <location>
        <begin position="28"/>
        <end position="89"/>
    </location>
</feature>
<keyword evidence="7" id="KW-1185">Reference proteome</keyword>
<feature type="signal peptide" evidence="5">
    <location>
        <begin position="1"/>
        <end position="21"/>
    </location>
</feature>
<organism evidence="7 8">
    <name type="scientific">Pogona vitticeps</name>
    <name type="common">central bearded dragon</name>
    <dbReference type="NCBI Taxonomy" id="103695"/>
    <lineage>
        <taxon>Eukaryota</taxon>
        <taxon>Metazoa</taxon>
        <taxon>Chordata</taxon>
        <taxon>Craniata</taxon>
        <taxon>Vertebrata</taxon>
        <taxon>Euteleostomi</taxon>
        <taxon>Lepidosauria</taxon>
        <taxon>Squamata</taxon>
        <taxon>Bifurcata</taxon>
        <taxon>Unidentata</taxon>
        <taxon>Episquamata</taxon>
        <taxon>Toxicofera</taxon>
        <taxon>Iguania</taxon>
        <taxon>Acrodonta</taxon>
        <taxon>Agamidae</taxon>
        <taxon>Amphibolurinae</taxon>
        <taxon>Pogona</taxon>
    </lineage>
</organism>
<evidence type="ECO:0000313" key="8">
    <source>
        <dbReference type="RefSeq" id="XP_020660874.2"/>
    </source>
</evidence>
<dbReference type="InterPro" id="IPR001811">
    <property type="entry name" value="Chemokine_IL8-like_dom"/>
</dbReference>
<feature type="chain" id="PRO_5046410507" evidence="5">
    <location>
        <begin position="22"/>
        <end position="97"/>
    </location>
</feature>
<dbReference type="InterPro" id="IPR001089">
    <property type="entry name" value="Chemokine_CXC"/>
</dbReference>
<accession>A0A6J0URS7</accession>
<evidence type="ECO:0000313" key="7">
    <source>
        <dbReference type="Proteomes" id="UP001652642"/>
    </source>
</evidence>
<evidence type="ECO:0000256" key="1">
    <source>
        <dbReference type="ARBA" id="ARBA00004613"/>
    </source>
</evidence>
<gene>
    <name evidence="8" type="primary">LOC110085242</name>
</gene>
<dbReference type="GO" id="GO:0005615">
    <property type="term" value="C:extracellular space"/>
    <property type="evidence" value="ECO:0007669"/>
    <property type="project" value="UniProtKB-KW"/>
</dbReference>
<evidence type="ECO:0000256" key="2">
    <source>
        <dbReference type="ARBA" id="ARBA00010665"/>
    </source>
</evidence>
<keyword evidence="3" id="KW-0202">Cytokine</keyword>
<protein>
    <submittedName>
        <fullName evidence="8">Interleukin-8-like isoform X1</fullName>
    </submittedName>
</protein>
<dbReference type="InParanoid" id="A0A6J0URS7"/>
<dbReference type="SUPFAM" id="SSF54117">
    <property type="entry name" value="Interleukin 8-like chemokines"/>
    <property type="match status" value="1"/>
</dbReference>
<evidence type="ECO:0000256" key="5">
    <source>
        <dbReference type="SAM" id="SignalP"/>
    </source>
</evidence>
<evidence type="ECO:0000256" key="4">
    <source>
        <dbReference type="ARBA" id="ARBA00022525"/>
    </source>
</evidence>
<dbReference type="PRINTS" id="PR00437">
    <property type="entry name" value="SMALLCYTKCXC"/>
</dbReference>
<reference evidence="8" key="1">
    <citation type="submission" date="2025-08" db="UniProtKB">
        <authorList>
            <consortium name="RefSeq"/>
        </authorList>
    </citation>
    <scope>IDENTIFICATION</scope>
</reference>
<dbReference type="CDD" id="cd00273">
    <property type="entry name" value="Chemokine_CXC"/>
    <property type="match status" value="1"/>
</dbReference>
<comment type="subcellular location">
    <subcellularLocation>
        <location evidence="1">Secreted</location>
    </subcellularLocation>
</comment>
<dbReference type="InterPro" id="IPR033899">
    <property type="entry name" value="CXC_Chemokine_domain"/>
</dbReference>
<dbReference type="InterPro" id="IPR036048">
    <property type="entry name" value="Interleukin_8-like_sf"/>
</dbReference>
<dbReference type="Proteomes" id="UP001652642">
    <property type="component" value="Chromosome 5"/>
</dbReference>
<dbReference type="RefSeq" id="XP_020660874.2">
    <property type="nucleotide sequence ID" value="XM_020805215.2"/>
</dbReference>
<dbReference type="PRINTS" id="PR00436">
    <property type="entry name" value="INTERLEUKIN8"/>
</dbReference>
<dbReference type="AlphaFoldDB" id="A0A6J0URS7"/>
<sequence length="97" mass="11131">MGAKHLVFFWALCLACHITVANIFEPVHLGCKCLRVTSQFIRLAKYERVEIFPTGLACKKMEIIITLKDGAKVCVSPMARWVQNLLRMLHERNERSS</sequence>